<dbReference type="FunFam" id="3.30.70.120:FF:000006">
    <property type="entry name" value="GTP cyclohydrolase 1 type 2 homolog"/>
    <property type="match status" value="1"/>
</dbReference>
<feature type="binding site" evidence="5">
    <location>
        <position position="333"/>
    </location>
    <ligand>
        <name>a divalent metal cation</name>
        <dbReference type="ChEBI" id="CHEBI:60240"/>
        <label>1</label>
    </ligand>
</feature>
<proteinExistence type="inferred from homology"/>
<feature type="binding site" evidence="5">
    <location>
        <position position="65"/>
    </location>
    <ligand>
        <name>a divalent metal cation</name>
        <dbReference type="ChEBI" id="CHEBI:60240"/>
        <label>1</label>
    </ligand>
</feature>
<dbReference type="InterPro" id="IPR015867">
    <property type="entry name" value="N-reg_PII/ATP_PRibTrfase_C"/>
</dbReference>
<dbReference type="InterPro" id="IPR002678">
    <property type="entry name" value="DUF34/NIF3"/>
</dbReference>
<feature type="binding site" evidence="5">
    <location>
        <position position="103"/>
    </location>
    <ligand>
        <name>a divalent metal cation</name>
        <dbReference type="ChEBI" id="CHEBI:60240"/>
        <label>1</label>
    </ligand>
</feature>
<gene>
    <name evidence="6" type="ORF">SAMN02744040_00371</name>
</gene>
<evidence type="ECO:0000256" key="4">
    <source>
        <dbReference type="PIRNR" id="PIRNR037489"/>
    </source>
</evidence>
<dbReference type="InterPro" id="IPR036069">
    <property type="entry name" value="DUF34/NIF3_sf"/>
</dbReference>
<keyword evidence="3 4" id="KW-0479">Metal-binding</keyword>
<reference evidence="7" key="1">
    <citation type="submission" date="2016-11" db="EMBL/GenBank/DDBJ databases">
        <authorList>
            <person name="Varghese N."/>
            <person name="Submissions S."/>
        </authorList>
    </citation>
    <scope>NUCLEOTIDE SEQUENCE [LARGE SCALE GENOMIC DNA]</scope>
    <source>
        <strain evidence="7">DSM 15285</strain>
    </source>
</reference>
<dbReference type="GO" id="GO:0046872">
    <property type="term" value="F:metal ion binding"/>
    <property type="evidence" value="ECO:0007669"/>
    <property type="project" value="UniProtKB-UniRule"/>
</dbReference>
<comment type="similarity">
    <text evidence="1 4">Belongs to the GTP cyclohydrolase I type 2/NIF3 family.</text>
</comment>
<evidence type="ECO:0000256" key="5">
    <source>
        <dbReference type="PIRSR" id="PIRSR602678-1"/>
    </source>
</evidence>
<name>A0A1M5P3N3_9FIRM</name>
<evidence type="ECO:0000256" key="1">
    <source>
        <dbReference type="ARBA" id="ARBA00006964"/>
    </source>
</evidence>
<accession>A0A1M5P3N3</accession>
<organism evidence="6 7">
    <name type="scientific">Tepidibacter thalassicus DSM 15285</name>
    <dbReference type="NCBI Taxonomy" id="1123350"/>
    <lineage>
        <taxon>Bacteria</taxon>
        <taxon>Bacillati</taxon>
        <taxon>Bacillota</taxon>
        <taxon>Clostridia</taxon>
        <taxon>Peptostreptococcales</taxon>
        <taxon>Peptostreptococcaceae</taxon>
        <taxon>Tepidibacter</taxon>
    </lineage>
</organism>
<dbReference type="GO" id="GO:0005737">
    <property type="term" value="C:cytoplasm"/>
    <property type="evidence" value="ECO:0007669"/>
    <property type="project" value="TreeGrafter"/>
</dbReference>
<dbReference type="Pfam" id="PF01784">
    <property type="entry name" value="DUF34_NIF3"/>
    <property type="match status" value="1"/>
</dbReference>
<feature type="binding site" evidence="5">
    <location>
        <position position="329"/>
    </location>
    <ligand>
        <name>a divalent metal cation</name>
        <dbReference type="ChEBI" id="CHEBI:60240"/>
        <label>1</label>
    </ligand>
</feature>
<dbReference type="STRING" id="1123350.SAMN02744040_00371"/>
<protein>
    <recommendedName>
        <fullName evidence="2 4">GTP cyclohydrolase 1 type 2 homolog</fullName>
    </recommendedName>
</protein>
<feature type="binding site" evidence="5">
    <location>
        <position position="64"/>
    </location>
    <ligand>
        <name>a divalent metal cation</name>
        <dbReference type="ChEBI" id="CHEBI:60240"/>
        <label>2</label>
    </ligand>
</feature>
<keyword evidence="7" id="KW-1185">Reference proteome</keyword>
<sequence>MYVKDIIKIFEAKYPKHLAYNWDNVGLIIGDINSKVKKILVTLEATTEVVNEAVEKDIDLIITHHPFLFKGLKSINKNTPKGNSIYKLIQDNISLYSAHTNFDIAYDGLNDAIANVLDLEDVKILDKTYTESLYKIVVYTPVSHEESVRNAMAKAGAGHIGNYSCCTFNTKGIGTFMPLENTNPYIGRKGGLETVEEIKIETICKNRNLNNVINEMLKVHPYEEVAYDIYKLKNEGQEYGIGRVGLIKENMTLGVFSQIVKEKLNLKDLRFVGDPNKEIKKVAIVSGSGSEFIIKAYNKGADVLITGDVKYHDAQDAVEMGMAVIDAGHFGSENIFSDVVVEYLKKELKNVYVIKSGIYINPFVTI</sequence>
<evidence type="ECO:0000256" key="3">
    <source>
        <dbReference type="ARBA" id="ARBA00022723"/>
    </source>
</evidence>
<dbReference type="OrthoDB" id="9792792at2"/>
<dbReference type="SUPFAM" id="SSF102705">
    <property type="entry name" value="NIF3 (NGG1p interacting factor 3)-like"/>
    <property type="match status" value="1"/>
</dbReference>
<dbReference type="InterPro" id="IPR017221">
    <property type="entry name" value="DUF34/NIF3_bac"/>
</dbReference>
<dbReference type="RefSeq" id="WP_072723160.1">
    <property type="nucleotide sequence ID" value="NZ_FQXH01000005.1"/>
</dbReference>
<dbReference type="AlphaFoldDB" id="A0A1M5P3N3"/>
<dbReference type="PIRSF" id="PIRSF037489">
    <property type="entry name" value="UCP037489_NIF3_YqfO"/>
    <property type="match status" value="1"/>
</dbReference>
<dbReference type="Gene3D" id="3.40.1390.30">
    <property type="entry name" value="NIF3 (NGG1p interacting factor 3)-like"/>
    <property type="match status" value="2"/>
</dbReference>
<dbReference type="PANTHER" id="PTHR13799">
    <property type="entry name" value="NGG1 INTERACTING FACTOR 3"/>
    <property type="match status" value="1"/>
</dbReference>
<dbReference type="NCBIfam" id="TIGR00486">
    <property type="entry name" value="YbgI_SA1388"/>
    <property type="match status" value="1"/>
</dbReference>
<dbReference type="EMBL" id="FQXH01000005">
    <property type="protein sequence ID" value="SHG96400.1"/>
    <property type="molecule type" value="Genomic_DNA"/>
</dbReference>
<dbReference type="Proteomes" id="UP000242520">
    <property type="component" value="Unassembled WGS sequence"/>
</dbReference>
<evidence type="ECO:0000256" key="2">
    <source>
        <dbReference type="ARBA" id="ARBA00022112"/>
    </source>
</evidence>
<dbReference type="FunFam" id="3.40.1390.30:FF:000001">
    <property type="entry name" value="GTP cyclohydrolase 1 type 2"/>
    <property type="match status" value="1"/>
</dbReference>
<evidence type="ECO:0000313" key="7">
    <source>
        <dbReference type="Proteomes" id="UP000242520"/>
    </source>
</evidence>
<dbReference type="PANTHER" id="PTHR13799:SF14">
    <property type="entry name" value="GTP CYCLOHYDROLASE 1 TYPE 2 HOMOLOG"/>
    <property type="match status" value="1"/>
</dbReference>
<evidence type="ECO:0000313" key="6">
    <source>
        <dbReference type="EMBL" id="SHG96400.1"/>
    </source>
</evidence>
<dbReference type="Gene3D" id="3.30.70.120">
    <property type="match status" value="1"/>
</dbReference>